<dbReference type="HOGENOM" id="CLU_1197822_0_0_9"/>
<sequence length="231" mass="26606">MDKLERYLSDLTTKYLVELLTSRGLTNRGKTIIEKEDVQKVGPVLEKFLEDAGVAYRYRENMDGRVLITIHDVMGQNDYSKVNKNALLREMWISLIEAVKENGEMNENVIKNLDSGWFTYDNCTYLASSGDDLATNTIVLVSKDIEIARLVNGINAFNGFYDRINKKLNCLVNDIDETVVCKNCNDEIDIRAMETQNICIPCNWETEEEQRERLEQLEVLKKICMGISDNW</sequence>
<evidence type="ECO:0000313" key="2">
    <source>
        <dbReference type="Proteomes" id="UP000014020"/>
    </source>
</evidence>
<dbReference type="RefSeq" id="WP_016121322.1">
    <property type="nucleotide sequence ID" value="NZ_KB976684.1"/>
</dbReference>
<dbReference type="Proteomes" id="UP000014020">
    <property type="component" value="Unassembled WGS sequence"/>
</dbReference>
<gene>
    <name evidence="1" type="ORF">IK1_05874</name>
</gene>
<dbReference type="PATRIC" id="fig|1053236.3.peg.6237"/>
<protein>
    <submittedName>
        <fullName evidence="1">Uncharacterized protein</fullName>
    </submittedName>
</protein>
<evidence type="ECO:0000313" key="1">
    <source>
        <dbReference type="EMBL" id="EOP32338.1"/>
    </source>
</evidence>
<organism evidence="1 2">
    <name type="scientific">Bacillus cereus (strain VD146)</name>
    <dbReference type="NCBI Taxonomy" id="1053236"/>
    <lineage>
        <taxon>Bacteria</taxon>
        <taxon>Bacillati</taxon>
        <taxon>Bacillota</taxon>
        <taxon>Bacilli</taxon>
        <taxon>Bacillales</taxon>
        <taxon>Bacillaceae</taxon>
        <taxon>Bacillus</taxon>
        <taxon>Bacillus cereus group</taxon>
    </lineage>
</organism>
<reference evidence="2" key="1">
    <citation type="submission" date="2012-12" db="EMBL/GenBank/DDBJ databases">
        <title>The genome sequence of Bacillus cereus VD146.</title>
        <authorList>
            <consortium name="The Broad Institute Genome Sequencing Platform"/>
            <consortium name="The Broad Institute Genome Sequencing Center for Infectious Disease"/>
            <person name="Feldgarden M."/>
            <person name="Van der Auwera G.A."/>
            <person name="Mahillon J."/>
            <person name="Duprez V."/>
            <person name="Timmery S."/>
            <person name="Mattelet C."/>
            <person name="Dierick K."/>
            <person name="Sun M."/>
            <person name="Yu Z."/>
            <person name="Zhu L."/>
            <person name="Hu X."/>
            <person name="Shank E.B."/>
            <person name="Swiecicka I."/>
            <person name="Hansen B.M."/>
            <person name="Andrup L."/>
            <person name="Walker B."/>
            <person name="Young S.K."/>
            <person name="Zeng Q."/>
            <person name="Gargeya S."/>
            <person name="Fitzgerald M."/>
            <person name="Haas B."/>
            <person name="Abouelleil A."/>
            <person name="Alvarado L."/>
            <person name="Arachchi H.M."/>
            <person name="Berlin A.M."/>
            <person name="Chapman S.B."/>
            <person name="Dewar J."/>
            <person name="Goldberg J."/>
            <person name="Griggs A."/>
            <person name="Gujja S."/>
            <person name="Hansen M."/>
            <person name="Howarth C."/>
            <person name="Imamovic A."/>
            <person name="Larimer J."/>
            <person name="McCowan C."/>
            <person name="Murphy C."/>
            <person name="Neiman D."/>
            <person name="Pearson M."/>
            <person name="Priest M."/>
            <person name="Roberts A."/>
            <person name="Saif S."/>
            <person name="Shea T."/>
            <person name="Sisk P."/>
            <person name="Sykes S."/>
            <person name="Wortman J."/>
            <person name="Nusbaum C."/>
            <person name="Birren B."/>
        </authorList>
    </citation>
    <scope>NUCLEOTIDE SEQUENCE [LARGE SCALE GENOMIC DNA]</scope>
    <source>
        <strain evidence="2">VD146</strain>
    </source>
</reference>
<accession>R8MF12</accession>
<dbReference type="AlphaFoldDB" id="R8MF12"/>
<comment type="caution">
    <text evidence="1">The sequence shown here is derived from an EMBL/GenBank/DDBJ whole genome shotgun (WGS) entry which is preliminary data.</text>
</comment>
<name>R8MF12_BACCX</name>
<dbReference type="EMBL" id="AHFE01000075">
    <property type="protein sequence ID" value="EOP32338.1"/>
    <property type="molecule type" value="Genomic_DNA"/>
</dbReference>
<proteinExistence type="predicted"/>